<evidence type="ECO:0000313" key="3">
    <source>
        <dbReference type="EMBL" id="VDM50707.1"/>
    </source>
</evidence>
<name>A0A183VF66_TOXCA</name>
<dbReference type="Gene3D" id="1.10.472.10">
    <property type="entry name" value="Cyclin-like"/>
    <property type="match status" value="1"/>
</dbReference>
<evidence type="ECO:0000313" key="5">
    <source>
        <dbReference type="WBParaSite" id="TCNE_0001939001-mRNA-1"/>
    </source>
</evidence>
<dbReference type="Proteomes" id="UP000050794">
    <property type="component" value="Unassembled WGS sequence"/>
</dbReference>
<dbReference type="InterPro" id="IPR006671">
    <property type="entry name" value="Cyclin_N"/>
</dbReference>
<dbReference type="AlphaFoldDB" id="A0A183VF66"/>
<dbReference type="SUPFAM" id="SSF47954">
    <property type="entry name" value="Cyclin-like"/>
    <property type="match status" value="1"/>
</dbReference>
<proteinExistence type="inferred from homology"/>
<dbReference type="InterPro" id="IPR036915">
    <property type="entry name" value="Cyclin-like_sf"/>
</dbReference>
<accession>A0A183VF66</accession>
<evidence type="ECO:0000313" key="4">
    <source>
        <dbReference type="Proteomes" id="UP000050794"/>
    </source>
</evidence>
<comment type="similarity">
    <text evidence="1">Belongs to the cyclin family.</text>
</comment>
<protein>
    <submittedName>
        <fullName evidence="5">CYCLIN domain-containing protein</fullName>
    </submittedName>
</protein>
<keyword evidence="4" id="KW-1185">Reference proteome</keyword>
<feature type="domain" description="Cyclin-like" evidence="2">
    <location>
        <begin position="178"/>
        <end position="260"/>
    </location>
</feature>
<gene>
    <name evidence="3" type="ORF">TCNE_LOCUS19386</name>
</gene>
<keyword evidence="1" id="KW-0195">Cyclin</keyword>
<dbReference type="PANTHER" id="PTHR10177">
    <property type="entry name" value="CYCLINS"/>
    <property type="match status" value="1"/>
</dbReference>
<dbReference type="InterPro" id="IPR013763">
    <property type="entry name" value="Cyclin-like_dom"/>
</dbReference>
<evidence type="ECO:0000259" key="2">
    <source>
        <dbReference type="SMART" id="SM00385"/>
    </source>
</evidence>
<sequence>MYSGLRLRSMRHGEMESEEMCKEHFTMRNCPTRPCSLIPVHIRDYKALALPNTDSLTSQNSSSDSGNSNRTFVAVLPKFEGAFYEDSRSEIRWDFSNGIICPPLYADDSCVIFRIVFIQASEEESQIYRAMRELEKGFRLKRNFMSRQRELDERDRVRVVDWISHHHANFCLKLLNAVRYFTELHLLKETLHLAVSILDRLLCVVKFPRSKGEAIAAVALMIASKVEDVAPLKVVILVENIISYKIKKRAVMQIEQSALYHLNYRAQVAVFSPYFLDL</sequence>
<organism evidence="4 5">
    <name type="scientific">Toxocara canis</name>
    <name type="common">Canine roundworm</name>
    <dbReference type="NCBI Taxonomy" id="6265"/>
    <lineage>
        <taxon>Eukaryota</taxon>
        <taxon>Metazoa</taxon>
        <taxon>Ecdysozoa</taxon>
        <taxon>Nematoda</taxon>
        <taxon>Chromadorea</taxon>
        <taxon>Rhabditida</taxon>
        <taxon>Spirurina</taxon>
        <taxon>Ascaridomorpha</taxon>
        <taxon>Ascaridoidea</taxon>
        <taxon>Toxocaridae</taxon>
        <taxon>Toxocara</taxon>
    </lineage>
</organism>
<reference evidence="5" key="1">
    <citation type="submission" date="2016-06" db="UniProtKB">
        <authorList>
            <consortium name="WormBaseParasite"/>
        </authorList>
    </citation>
    <scope>IDENTIFICATION</scope>
</reference>
<dbReference type="EMBL" id="UYWY01026827">
    <property type="protein sequence ID" value="VDM50707.1"/>
    <property type="molecule type" value="Genomic_DNA"/>
</dbReference>
<dbReference type="InterPro" id="IPR039361">
    <property type="entry name" value="Cyclin"/>
</dbReference>
<dbReference type="WBParaSite" id="TCNE_0001939001-mRNA-1">
    <property type="protein sequence ID" value="TCNE_0001939001-mRNA-1"/>
    <property type="gene ID" value="TCNE_0001939001"/>
</dbReference>
<evidence type="ECO:0000256" key="1">
    <source>
        <dbReference type="RuleBase" id="RU000383"/>
    </source>
</evidence>
<reference evidence="3 4" key="2">
    <citation type="submission" date="2018-11" db="EMBL/GenBank/DDBJ databases">
        <authorList>
            <consortium name="Pathogen Informatics"/>
        </authorList>
    </citation>
    <scope>NUCLEOTIDE SEQUENCE [LARGE SCALE GENOMIC DNA]</scope>
</reference>
<dbReference type="Pfam" id="PF00134">
    <property type="entry name" value="Cyclin_N"/>
    <property type="match status" value="1"/>
</dbReference>
<dbReference type="SMART" id="SM00385">
    <property type="entry name" value="CYCLIN"/>
    <property type="match status" value="1"/>
</dbReference>